<evidence type="ECO:0000313" key="2">
    <source>
        <dbReference type="Proteomes" id="UP001165960"/>
    </source>
</evidence>
<comment type="caution">
    <text evidence="1">The sequence shown here is derived from an EMBL/GenBank/DDBJ whole genome shotgun (WGS) entry which is preliminary data.</text>
</comment>
<reference evidence="1" key="1">
    <citation type="submission" date="2022-04" db="EMBL/GenBank/DDBJ databases">
        <title>Genome of the entomopathogenic fungus Entomophthora muscae.</title>
        <authorList>
            <person name="Elya C."/>
            <person name="Lovett B.R."/>
            <person name="Lee E."/>
            <person name="Macias A.M."/>
            <person name="Hajek A.E."/>
            <person name="De Bivort B.L."/>
            <person name="Kasson M.T."/>
            <person name="De Fine Licht H.H."/>
            <person name="Stajich J.E."/>
        </authorList>
    </citation>
    <scope>NUCLEOTIDE SEQUENCE</scope>
    <source>
        <strain evidence="1">Berkeley</strain>
    </source>
</reference>
<dbReference type="EMBL" id="QTSX02004971">
    <property type="protein sequence ID" value="KAJ9063466.1"/>
    <property type="molecule type" value="Genomic_DNA"/>
</dbReference>
<organism evidence="1 2">
    <name type="scientific">Entomophthora muscae</name>
    <dbReference type="NCBI Taxonomy" id="34485"/>
    <lineage>
        <taxon>Eukaryota</taxon>
        <taxon>Fungi</taxon>
        <taxon>Fungi incertae sedis</taxon>
        <taxon>Zoopagomycota</taxon>
        <taxon>Entomophthoromycotina</taxon>
        <taxon>Entomophthoromycetes</taxon>
        <taxon>Entomophthorales</taxon>
        <taxon>Entomophthoraceae</taxon>
        <taxon>Entomophthora</taxon>
    </lineage>
</organism>
<keyword evidence="2" id="KW-1185">Reference proteome</keyword>
<sequence length="58" mass="6516">MLFSLPASPNMLPLVEPSPQQSTPLSSCTPWFLEDALLMAFNTYIFLVTPTLFLWTPV</sequence>
<gene>
    <name evidence="1" type="ORF">DSO57_1000055</name>
</gene>
<accession>A0ACC2SM58</accession>
<proteinExistence type="predicted"/>
<name>A0ACC2SM58_9FUNG</name>
<dbReference type="Proteomes" id="UP001165960">
    <property type="component" value="Unassembled WGS sequence"/>
</dbReference>
<protein>
    <submittedName>
        <fullName evidence="1">Uncharacterized protein</fullName>
    </submittedName>
</protein>
<evidence type="ECO:0000313" key="1">
    <source>
        <dbReference type="EMBL" id="KAJ9063466.1"/>
    </source>
</evidence>